<protein>
    <recommendedName>
        <fullName evidence="4">Phage portal protein</fullName>
    </recommendedName>
</protein>
<organism evidence="2 3">
    <name type="scientific">Streptomyces hyaluromycini</name>
    <dbReference type="NCBI Taxonomy" id="1377993"/>
    <lineage>
        <taxon>Bacteria</taxon>
        <taxon>Bacillati</taxon>
        <taxon>Actinomycetota</taxon>
        <taxon>Actinomycetes</taxon>
        <taxon>Kitasatosporales</taxon>
        <taxon>Streptomycetaceae</taxon>
        <taxon>Streptomyces</taxon>
    </lineage>
</organism>
<dbReference type="Proteomes" id="UP001474181">
    <property type="component" value="Unassembled WGS sequence"/>
</dbReference>
<evidence type="ECO:0008006" key="4">
    <source>
        <dbReference type="Google" id="ProtNLM"/>
    </source>
</evidence>
<accession>A0ABV1XCS7</accession>
<evidence type="ECO:0000256" key="1">
    <source>
        <dbReference type="SAM" id="MobiDB-lite"/>
    </source>
</evidence>
<name>A0ABV1XCS7_9ACTN</name>
<proteinExistence type="predicted"/>
<keyword evidence="3" id="KW-1185">Reference proteome</keyword>
<gene>
    <name evidence="2" type="ORF">ABT404_46445</name>
</gene>
<comment type="caution">
    <text evidence="2">The sequence shown here is derived from an EMBL/GenBank/DDBJ whole genome shotgun (WGS) entry which is preliminary data.</text>
</comment>
<dbReference type="EMBL" id="JBEPEK010000666">
    <property type="protein sequence ID" value="MER7186823.1"/>
    <property type="molecule type" value="Genomic_DNA"/>
</dbReference>
<evidence type="ECO:0000313" key="2">
    <source>
        <dbReference type="EMBL" id="MER7186823.1"/>
    </source>
</evidence>
<evidence type="ECO:0000313" key="3">
    <source>
        <dbReference type="Proteomes" id="UP001474181"/>
    </source>
</evidence>
<feature type="region of interest" description="Disordered" evidence="1">
    <location>
        <begin position="517"/>
        <end position="537"/>
    </location>
</feature>
<dbReference type="RefSeq" id="WP_350790789.1">
    <property type="nucleotide sequence ID" value="NZ_JBEPEK010000666.1"/>
</dbReference>
<reference evidence="2 3" key="1">
    <citation type="submission" date="2024-06" db="EMBL/GenBank/DDBJ databases">
        <title>The Natural Products Discovery Center: Release of the First 8490 Sequenced Strains for Exploring Actinobacteria Biosynthetic Diversity.</title>
        <authorList>
            <person name="Kalkreuter E."/>
            <person name="Kautsar S.A."/>
            <person name="Yang D."/>
            <person name="Bader C.D."/>
            <person name="Teijaro C.N."/>
            <person name="Fluegel L."/>
            <person name="Davis C.M."/>
            <person name="Simpson J.R."/>
            <person name="Lauterbach L."/>
            <person name="Steele A.D."/>
            <person name="Gui C."/>
            <person name="Meng S."/>
            <person name="Li G."/>
            <person name="Viehrig K."/>
            <person name="Ye F."/>
            <person name="Su P."/>
            <person name="Kiefer A.F."/>
            <person name="Nichols A."/>
            <person name="Cepeda A.J."/>
            <person name="Yan W."/>
            <person name="Fan B."/>
            <person name="Jiang Y."/>
            <person name="Adhikari A."/>
            <person name="Zheng C.-J."/>
            <person name="Schuster L."/>
            <person name="Cowan T.M."/>
            <person name="Smanski M.J."/>
            <person name="Chevrette M.G."/>
            <person name="De Carvalho L.P.S."/>
            <person name="Shen B."/>
        </authorList>
    </citation>
    <scope>NUCLEOTIDE SEQUENCE [LARGE SCALE GENOMIC DNA]</scope>
    <source>
        <strain evidence="2 3">NPDC000234</strain>
    </source>
</reference>
<sequence length="537" mass="58556">MSPWRNLIIDVWGALSYKPAFQLASEGRSGRLPGHTGASWIPEADRRRLAAYTVLSAYDSNQAAALLSGDGEDRREYGDASLVVDQTLSHLLGETQQIVVDGAEDDTSTQEREALLREWAQAEQLRMRMQHAERTAVLLGDTVYLLAWSRAKVRPVLKTIDPGFYFPVLPDGALDADEYPQRVHLAWEVPEDPVSRRKGILRRVTYELGPIGDDNTTRTYPWSRQPTTVTCYLTDAEWDLDQVDRTGDIDALTLSNARIRANTDGEVLNHLDLQLDFIPLVHVPNTINGAEHYGQSSLLSTAQLLDDLAAADTDSQRASATTGSPIIGLSGARLPVDRRTGNPLPVQVEPGMVWPLGDSGQLSTVDTSAQLAELRAYVETLRDRLSVVTRLPGSVLGTVRPSEVPSGYALQLSFGPLDAMVRSMRLAREAKYPLLLKMVQRLYQLAGVLPPGENPRATIAFGAYLPTDLSAALDLVARGVQAGVLSLETGVRLLVDAGFPIEDASLEVERIRASAALSAPQRPASGTRVNEEESEPG</sequence>